<sequence>MKKVLLLALISAGAVALSGCQSSVNEANFAPVDHVYSGVLPCADCSGIEATLLVNPDGSYVEQLLYLETREGNQMFHETGNWSSTENVLTLTNSKAERTYFAQSPDNQSITLLDLEGKAIESSMNHTLKQVTPSKKRGEYRYMADAAVFTECGSGRKYATSGIELEKAYSDTDVDGGTPVYLEVDGFYSIRPSMEDGQFDSAFIPTGNIQFDKTRSCK</sequence>
<name>A0A4R3NI98_9GAMM</name>
<feature type="domain" description="NlpE C-terminal OB" evidence="2">
    <location>
        <begin position="131"/>
        <end position="218"/>
    </location>
</feature>
<protein>
    <submittedName>
        <fullName evidence="3">Copper homeostasis protein (Lipoprotein)</fullName>
    </submittedName>
</protein>
<feature type="chain" id="PRO_5020510448" evidence="1">
    <location>
        <begin position="17"/>
        <end position="218"/>
    </location>
</feature>
<proteinExistence type="predicted"/>
<dbReference type="InterPro" id="IPR038139">
    <property type="entry name" value="NlpE_C_sf"/>
</dbReference>
<dbReference type="Gene3D" id="2.40.50.540">
    <property type="match status" value="1"/>
</dbReference>
<dbReference type="InterPro" id="IPR033450">
    <property type="entry name" value="NlpE_C"/>
</dbReference>
<keyword evidence="1" id="KW-0732">Signal</keyword>
<dbReference type="Proteomes" id="UP000295055">
    <property type="component" value="Unassembled WGS sequence"/>
</dbReference>
<dbReference type="OrthoDB" id="5348860at2"/>
<feature type="signal peptide" evidence="1">
    <location>
        <begin position="1"/>
        <end position="16"/>
    </location>
</feature>
<dbReference type="PROSITE" id="PS51257">
    <property type="entry name" value="PROKAR_LIPOPROTEIN"/>
    <property type="match status" value="1"/>
</dbReference>
<dbReference type="Pfam" id="PF17185">
    <property type="entry name" value="NlpE_C"/>
    <property type="match status" value="1"/>
</dbReference>
<keyword evidence="3" id="KW-0449">Lipoprotein</keyword>
<dbReference type="AlphaFoldDB" id="A0A4R3NI98"/>
<reference evidence="3 4" key="1">
    <citation type="submission" date="2019-03" db="EMBL/GenBank/DDBJ databases">
        <title>Genomic analyses of the natural microbiome of Caenorhabditis elegans.</title>
        <authorList>
            <person name="Samuel B."/>
        </authorList>
    </citation>
    <scope>NUCLEOTIDE SEQUENCE [LARGE SCALE GENOMIC DNA]</scope>
    <source>
        <strain evidence="3 4">JUb102</strain>
    </source>
</reference>
<dbReference type="InterPro" id="IPR007298">
    <property type="entry name" value="Cu-R_lipoprotein_NlpE"/>
</dbReference>
<dbReference type="Gene3D" id="2.40.128.640">
    <property type="match status" value="1"/>
</dbReference>
<evidence type="ECO:0000259" key="2">
    <source>
        <dbReference type="Pfam" id="PF17185"/>
    </source>
</evidence>
<gene>
    <name evidence="3" type="ORF">EC835_1068</name>
</gene>
<evidence type="ECO:0000313" key="4">
    <source>
        <dbReference type="Proteomes" id="UP000295055"/>
    </source>
</evidence>
<comment type="caution">
    <text evidence="3">The sequence shown here is derived from an EMBL/GenBank/DDBJ whole genome shotgun (WGS) entry which is preliminary data.</text>
</comment>
<accession>A0A4R3NI98</accession>
<evidence type="ECO:0000313" key="3">
    <source>
        <dbReference type="EMBL" id="TCT32693.1"/>
    </source>
</evidence>
<dbReference type="RefSeq" id="WP_036956383.1">
    <property type="nucleotide sequence ID" value="NZ_CABKTH010000027.1"/>
</dbReference>
<dbReference type="Pfam" id="PF04170">
    <property type="entry name" value="NlpE"/>
    <property type="match status" value="1"/>
</dbReference>
<organism evidence="3 4">
    <name type="scientific">Providencia alcalifaciens</name>
    <dbReference type="NCBI Taxonomy" id="126385"/>
    <lineage>
        <taxon>Bacteria</taxon>
        <taxon>Pseudomonadati</taxon>
        <taxon>Pseudomonadota</taxon>
        <taxon>Gammaproteobacteria</taxon>
        <taxon>Enterobacterales</taxon>
        <taxon>Morganellaceae</taxon>
        <taxon>Providencia</taxon>
    </lineage>
</organism>
<evidence type="ECO:0000256" key="1">
    <source>
        <dbReference type="SAM" id="SignalP"/>
    </source>
</evidence>
<dbReference type="EMBL" id="SMAS01000006">
    <property type="protein sequence ID" value="TCT32693.1"/>
    <property type="molecule type" value="Genomic_DNA"/>
</dbReference>